<dbReference type="OrthoDB" id="7868526at2759"/>
<evidence type="ECO:0000313" key="3">
    <source>
        <dbReference type="Proteomes" id="UP000295192"/>
    </source>
</evidence>
<comment type="caution">
    <text evidence="2">The sequence shown here is derived from an EMBL/GenBank/DDBJ whole genome shotgun (WGS) entry which is preliminary data.</text>
</comment>
<feature type="region of interest" description="Disordered" evidence="1">
    <location>
        <begin position="1"/>
        <end position="107"/>
    </location>
</feature>
<dbReference type="Proteomes" id="UP000295192">
    <property type="component" value="Unassembled WGS sequence"/>
</dbReference>
<proteinExistence type="predicted"/>
<dbReference type="EMBL" id="LSRL02000583">
    <property type="protein sequence ID" value="TDG40393.1"/>
    <property type="molecule type" value="Genomic_DNA"/>
</dbReference>
<evidence type="ECO:0000313" key="2">
    <source>
        <dbReference type="EMBL" id="TDG40393.1"/>
    </source>
</evidence>
<evidence type="ECO:0000256" key="1">
    <source>
        <dbReference type="SAM" id="MobiDB-lite"/>
    </source>
</evidence>
<feature type="compositionally biased region" description="Low complexity" evidence="1">
    <location>
        <begin position="26"/>
        <end position="47"/>
    </location>
</feature>
<sequence length="125" mass="13301">MCMPYLGKLFGGDRRRRSHGRESMAPTPQQSSATIQTTTTTNIGTGNKESVSRVKPVANTAAQRSRSAVGLKREASKATAANASVSQVAPESAAAPPEAASTSRPTSWWEYFGMNRNKKGSIDSL</sequence>
<gene>
    <name evidence="2" type="ORF">AWZ03_013194</name>
</gene>
<keyword evidence="3" id="KW-1185">Reference proteome</keyword>
<reference evidence="2 3" key="1">
    <citation type="journal article" date="2019" name="J. Hered.">
        <title>An Improved Genome Assembly for Drosophila navojoa, the Basal Species in the mojavensis Cluster.</title>
        <authorList>
            <person name="Vanderlinde T."/>
            <person name="Dupim E.G."/>
            <person name="Nazario-Yepiz N.O."/>
            <person name="Carvalho A.B."/>
        </authorList>
    </citation>
    <scope>NUCLEOTIDE SEQUENCE [LARGE SCALE GENOMIC DNA]</scope>
    <source>
        <strain evidence="2">Navoj_Jal97</strain>
        <tissue evidence="2">Whole organism</tissue>
    </source>
</reference>
<dbReference type="OMA" id="RRSWWGY"/>
<accession>A0A484AVI5</accession>
<name>A0A484AVI5_DRONA</name>
<feature type="compositionally biased region" description="Low complexity" evidence="1">
    <location>
        <begin position="83"/>
        <end position="107"/>
    </location>
</feature>
<protein>
    <submittedName>
        <fullName evidence="2">Uncharacterized protein</fullName>
    </submittedName>
</protein>
<dbReference type="AlphaFoldDB" id="A0A484AVI5"/>
<organism evidence="2 3">
    <name type="scientific">Drosophila navojoa</name>
    <name type="common">Fruit fly</name>
    <dbReference type="NCBI Taxonomy" id="7232"/>
    <lineage>
        <taxon>Eukaryota</taxon>
        <taxon>Metazoa</taxon>
        <taxon>Ecdysozoa</taxon>
        <taxon>Arthropoda</taxon>
        <taxon>Hexapoda</taxon>
        <taxon>Insecta</taxon>
        <taxon>Pterygota</taxon>
        <taxon>Neoptera</taxon>
        <taxon>Endopterygota</taxon>
        <taxon>Diptera</taxon>
        <taxon>Brachycera</taxon>
        <taxon>Muscomorpha</taxon>
        <taxon>Ephydroidea</taxon>
        <taxon>Drosophilidae</taxon>
        <taxon>Drosophila</taxon>
    </lineage>
</organism>
<dbReference type="KEGG" id="dnv:108656007"/>